<dbReference type="PRINTS" id="PR00598">
    <property type="entry name" value="HTHMARR"/>
</dbReference>
<gene>
    <name evidence="5" type="ORF">SAMN05661093_03084</name>
</gene>
<dbReference type="InterPro" id="IPR023187">
    <property type="entry name" value="Tscrpt_reg_MarR-type_CS"/>
</dbReference>
<dbReference type="PANTHER" id="PTHR33164">
    <property type="entry name" value="TRANSCRIPTIONAL REGULATOR, MARR FAMILY"/>
    <property type="match status" value="1"/>
</dbReference>
<dbReference type="PROSITE" id="PS01117">
    <property type="entry name" value="HTH_MARR_1"/>
    <property type="match status" value="1"/>
</dbReference>
<evidence type="ECO:0000256" key="1">
    <source>
        <dbReference type="ARBA" id="ARBA00023015"/>
    </source>
</evidence>
<keyword evidence="2 5" id="KW-0238">DNA-binding</keyword>
<keyword evidence="3" id="KW-0804">Transcription</keyword>
<dbReference type="Proteomes" id="UP000192674">
    <property type="component" value="Unassembled WGS sequence"/>
</dbReference>
<feature type="domain" description="HTH marR-type" evidence="4">
    <location>
        <begin position="5"/>
        <end position="140"/>
    </location>
</feature>
<evidence type="ECO:0000256" key="3">
    <source>
        <dbReference type="ARBA" id="ARBA00023163"/>
    </source>
</evidence>
<dbReference type="EMBL" id="FWXV01000002">
    <property type="protein sequence ID" value="SMC94920.1"/>
    <property type="molecule type" value="Genomic_DNA"/>
</dbReference>
<accession>A0A1W2DBT8</accession>
<evidence type="ECO:0000256" key="2">
    <source>
        <dbReference type="ARBA" id="ARBA00023125"/>
    </source>
</evidence>
<dbReference type="InterPro" id="IPR036390">
    <property type="entry name" value="WH_DNA-bd_sf"/>
</dbReference>
<dbReference type="GO" id="GO:0003700">
    <property type="term" value="F:DNA-binding transcription factor activity"/>
    <property type="evidence" value="ECO:0007669"/>
    <property type="project" value="InterPro"/>
</dbReference>
<proteinExistence type="predicted"/>
<dbReference type="GO" id="GO:0003677">
    <property type="term" value="F:DNA binding"/>
    <property type="evidence" value="ECO:0007669"/>
    <property type="project" value="UniProtKB-KW"/>
</dbReference>
<dbReference type="OrthoDB" id="122135at2"/>
<organism evidence="5 6">
    <name type="scientific">Kibdelosporangium aridum</name>
    <dbReference type="NCBI Taxonomy" id="2030"/>
    <lineage>
        <taxon>Bacteria</taxon>
        <taxon>Bacillati</taxon>
        <taxon>Actinomycetota</taxon>
        <taxon>Actinomycetes</taxon>
        <taxon>Pseudonocardiales</taxon>
        <taxon>Pseudonocardiaceae</taxon>
        <taxon>Kibdelosporangium</taxon>
    </lineage>
</organism>
<evidence type="ECO:0000259" key="4">
    <source>
        <dbReference type="PROSITE" id="PS50995"/>
    </source>
</evidence>
<dbReference type="Pfam" id="PF12802">
    <property type="entry name" value="MarR_2"/>
    <property type="match status" value="1"/>
</dbReference>
<dbReference type="RefSeq" id="WP_084427021.1">
    <property type="nucleotide sequence ID" value="NZ_FWXV01000002.1"/>
</dbReference>
<protein>
    <submittedName>
        <fullName evidence="5">DNA-binding transcriptional regulator, MarR family</fullName>
    </submittedName>
</protein>
<dbReference type="SMART" id="SM00347">
    <property type="entry name" value="HTH_MARR"/>
    <property type="match status" value="1"/>
</dbReference>
<dbReference type="GO" id="GO:0006950">
    <property type="term" value="P:response to stress"/>
    <property type="evidence" value="ECO:0007669"/>
    <property type="project" value="TreeGrafter"/>
</dbReference>
<keyword evidence="1" id="KW-0805">Transcription regulation</keyword>
<dbReference type="SUPFAM" id="SSF46785">
    <property type="entry name" value="Winged helix' DNA-binding domain"/>
    <property type="match status" value="1"/>
</dbReference>
<evidence type="ECO:0000313" key="6">
    <source>
        <dbReference type="Proteomes" id="UP000192674"/>
    </source>
</evidence>
<dbReference type="InterPro" id="IPR039422">
    <property type="entry name" value="MarR/SlyA-like"/>
</dbReference>
<dbReference type="InterPro" id="IPR036388">
    <property type="entry name" value="WH-like_DNA-bd_sf"/>
</dbReference>
<dbReference type="InterPro" id="IPR000835">
    <property type="entry name" value="HTH_MarR-typ"/>
</dbReference>
<keyword evidence="6" id="KW-1185">Reference proteome</keyword>
<sequence length="148" mass="16739">MKPTPEDYIGLIRQVRSLMEVQHATTMRSWEETRVQPGAGKLLAELAYRGESRVSDLAELRFVDASVVSRQAAQLEKLGLIERRRAPEDRRAALLSVTPEGEKVLEQWRQRQVDAMAEALSDWDADEVTAATEHLERINAALRSRLSS</sequence>
<reference evidence="5 6" key="1">
    <citation type="submission" date="2017-04" db="EMBL/GenBank/DDBJ databases">
        <authorList>
            <person name="Afonso C.L."/>
            <person name="Miller P.J."/>
            <person name="Scott M.A."/>
            <person name="Spackman E."/>
            <person name="Goraichik I."/>
            <person name="Dimitrov K.M."/>
            <person name="Suarez D.L."/>
            <person name="Swayne D.E."/>
        </authorList>
    </citation>
    <scope>NUCLEOTIDE SEQUENCE [LARGE SCALE GENOMIC DNA]</scope>
    <source>
        <strain evidence="5 6">DSM 43828</strain>
    </source>
</reference>
<dbReference type="PANTHER" id="PTHR33164:SF57">
    <property type="entry name" value="MARR-FAMILY TRANSCRIPTIONAL REGULATOR"/>
    <property type="match status" value="1"/>
</dbReference>
<evidence type="ECO:0000313" key="5">
    <source>
        <dbReference type="EMBL" id="SMC94920.1"/>
    </source>
</evidence>
<name>A0A1W2DBT8_KIBAR</name>
<dbReference type="PROSITE" id="PS50995">
    <property type="entry name" value="HTH_MARR_2"/>
    <property type="match status" value="1"/>
</dbReference>
<dbReference type="Gene3D" id="1.10.10.10">
    <property type="entry name" value="Winged helix-like DNA-binding domain superfamily/Winged helix DNA-binding domain"/>
    <property type="match status" value="1"/>
</dbReference>
<dbReference type="AlphaFoldDB" id="A0A1W2DBT8"/>